<evidence type="ECO:0000259" key="17">
    <source>
        <dbReference type="PROSITE" id="PS51217"/>
    </source>
</evidence>
<evidence type="ECO:0000256" key="2">
    <source>
        <dbReference type="ARBA" id="ARBA00022741"/>
    </source>
</evidence>
<dbReference type="InterPro" id="IPR027417">
    <property type="entry name" value="P-loop_NTPase"/>
</dbReference>
<dbReference type="EMBL" id="JBHTJV010000009">
    <property type="protein sequence ID" value="MFD0916900.1"/>
    <property type="molecule type" value="Genomic_DNA"/>
</dbReference>
<dbReference type="GO" id="GO:0004386">
    <property type="term" value="F:helicase activity"/>
    <property type="evidence" value="ECO:0007669"/>
    <property type="project" value="UniProtKB-KW"/>
</dbReference>
<evidence type="ECO:0000313" key="19">
    <source>
        <dbReference type="Proteomes" id="UP001597101"/>
    </source>
</evidence>
<accession>A0ABW3FFF1</accession>
<proteinExistence type="predicted"/>
<keyword evidence="9" id="KW-0234">DNA repair</keyword>
<keyword evidence="7 15" id="KW-0067">ATP-binding</keyword>
<dbReference type="InterPro" id="IPR000212">
    <property type="entry name" value="DNA_helicase_UvrD/REP"/>
</dbReference>
<evidence type="ECO:0000256" key="13">
    <source>
        <dbReference type="ARBA" id="ARBA00034923"/>
    </source>
</evidence>
<evidence type="ECO:0000256" key="5">
    <source>
        <dbReference type="ARBA" id="ARBA00022806"/>
    </source>
</evidence>
<feature type="binding site" evidence="15">
    <location>
        <begin position="30"/>
        <end position="37"/>
    </location>
    <ligand>
        <name>ATP</name>
        <dbReference type="ChEBI" id="CHEBI:30616"/>
    </ligand>
</feature>
<reference evidence="19" key="1">
    <citation type="journal article" date="2019" name="Int. J. Syst. Evol. Microbiol.">
        <title>The Global Catalogue of Microorganisms (GCM) 10K type strain sequencing project: providing services to taxonomists for standard genome sequencing and annotation.</title>
        <authorList>
            <consortium name="The Broad Institute Genomics Platform"/>
            <consortium name="The Broad Institute Genome Sequencing Center for Infectious Disease"/>
            <person name="Wu L."/>
            <person name="Ma J."/>
        </authorList>
    </citation>
    <scope>NUCLEOTIDE SEQUENCE [LARGE SCALE GENOMIC DNA]</scope>
    <source>
        <strain evidence="19">CCUG 60023</strain>
    </source>
</reference>
<evidence type="ECO:0000259" key="16">
    <source>
        <dbReference type="PROSITE" id="PS51198"/>
    </source>
</evidence>
<dbReference type="InterPro" id="IPR014017">
    <property type="entry name" value="DNA_helicase_UvrD-like_C"/>
</dbReference>
<keyword evidence="2 15" id="KW-0547">Nucleotide-binding</keyword>
<dbReference type="NCBIfam" id="TIGR02784">
    <property type="entry name" value="addA_alphas"/>
    <property type="match status" value="1"/>
</dbReference>
<dbReference type="EC" id="5.6.2.4" evidence="12"/>
<gene>
    <name evidence="18" type="primary">addA</name>
    <name evidence="18" type="ORF">ACFQ14_10825</name>
</gene>
<comment type="catalytic activity">
    <reaction evidence="11">
        <text>Couples ATP hydrolysis with the unwinding of duplex DNA by translocating in the 3'-5' direction.</text>
        <dbReference type="EC" id="5.6.2.4"/>
    </reaction>
</comment>
<keyword evidence="6" id="KW-0269">Exonuclease</keyword>
<evidence type="ECO:0000256" key="6">
    <source>
        <dbReference type="ARBA" id="ARBA00022839"/>
    </source>
</evidence>
<sequence>MSELFKLIPDETLRQQALASNPDLSAWVSANAGSGKTHVLANRVVRLLLQGVNPSRILALTFTKTAAGEMAKRVFKTLGEWSVMDDDKLREQLVRLQGPDIRPADVLYARTLFARSLETPGGLKIQTIHAFCEALLHQFPLEANVAGNFTVLDPADESALMEEARRWVILRAESGNAPDLADAFAAIMAFASDHAIGNVMDELVSRREEILGWLDAAGGAQQAERATRRAMNVGPDETADDVRRRVLNGLPLSDDEWRSLANTAADNAKQPAGEMRLANNIRAYLGTDNLEDRYRALCAALLKKDGEPFAKGSIVSKRIGDAIPHIRETLLAVAGQLSQGNVLLRTLAQIVETKNLMVLGEAMLKRYRQLKRSRGQLDFNDLIARTADLLLRKEARAWVLYKLDLGIDHVLLDEAQDTSPQQWSIVNALVEEFFAGEGASGPHRTIFAVGDEKQSIYSFQGARPQSFSDQRRLFQKQATGAGKIFQPAKLNLSFRSTPDVLNAVDKVFDEPSNREGLTSDGSYDGHTALRSKAPGCVEIWDRIEGDTLEVPTDWTAPMGDDGKPHQSVQLAEAVAQQIADWIARKELIYPRDTDNQPRPITAGDIIVLVRSRDTFIPALSRALKERAIPVAGTDRLAVTDHIAVKDMIALGNVMLTPQDDLSLAALLRSPLFDVSEDDLMELALNRHDEQTLFESLEMEATRADGPKPAFAQAHRLLTRWMERADAMPVYEFYARILGDDRGRRKLYARLGPEAEDVLDAFLALALKHEQSGLPGLHGFLEALEMGNAELKRELAEGRGEVRVMTVHAAKGQEAPIVFLVDKSSEAYIAQNRPALYRIGSEDDSDPRRAYVWAPSKSDHGAMSAAAEARVKELAEQEYRRLLYVGMTRAEDRLILCGYKSKGRNPMPNWHAMVKEALADDLEEVEGLNPEIPVYRMTSDLKADSSTIVEKKLKSAIPRTALPAWMGHRMPRERALPRPLAPSGAQALIEEHLAQDEAFPSVLEGLEQEESPQAPFARRRGTAIHKLLQVWPDLDAEGRFEKASAYLAAALPEATPVQTDAMLKTIVDVVENPDFAQWFDPRSSRAELPVMGRIDLASGPRPVSGTIDRLAVCDDHVMLLDFKTGTHPPQTVEDVSPDYVTQMALYRALVSRIYPQKPVRAALIWTHAPQGPRLMELPADALDAALAILTAL</sequence>
<evidence type="ECO:0000256" key="4">
    <source>
        <dbReference type="ARBA" id="ARBA00022801"/>
    </source>
</evidence>
<dbReference type="Pfam" id="PF00580">
    <property type="entry name" value="UvrD-helicase"/>
    <property type="match status" value="1"/>
</dbReference>
<dbReference type="Gene3D" id="3.40.50.300">
    <property type="entry name" value="P-loop containing nucleotide triphosphate hydrolases"/>
    <property type="match status" value="4"/>
</dbReference>
<dbReference type="Gene3D" id="3.90.320.10">
    <property type="match status" value="1"/>
</dbReference>
<evidence type="ECO:0000256" key="14">
    <source>
        <dbReference type="ARBA" id="ARBA00048988"/>
    </source>
</evidence>
<evidence type="ECO:0000256" key="11">
    <source>
        <dbReference type="ARBA" id="ARBA00034617"/>
    </source>
</evidence>
<protein>
    <recommendedName>
        <fullName evidence="12">DNA 3'-5' helicase</fullName>
        <ecNumber evidence="12">5.6.2.4</ecNumber>
    </recommendedName>
    <alternativeName>
        <fullName evidence="13">DNA 3'-5' helicase II</fullName>
    </alternativeName>
</protein>
<dbReference type="SUPFAM" id="SSF52980">
    <property type="entry name" value="Restriction endonuclease-like"/>
    <property type="match status" value="1"/>
</dbReference>
<name>A0ABW3FFF1_9HYPH</name>
<feature type="domain" description="UvrD-like helicase ATP-binding" evidence="16">
    <location>
        <begin position="9"/>
        <end position="497"/>
    </location>
</feature>
<comment type="catalytic activity">
    <reaction evidence="14">
        <text>ATP + H2O = ADP + phosphate + H(+)</text>
        <dbReference type="Rhea" id="RHEA:13065"/>
        <dbReference type="ChEBI" id="CHEBI:15377"/>
        <dbReference type="ChEBI" id="CHEBI:15378"/>
        <dbReference type="ChEBI" id="CHEBI:30616"/>
        <dbReference type="ChEBI" id="CHEBI:43474"/>
        <dbReference type="ChEBI" id="CHEBI:456216"/>
        <dbReference type="EC" id="5.6.2.4"/>
    </reaction>
</comment>
<keyword evidence="8" id="KW-0238">DNA-binding</keyword>
<dbReference type="Gene3D" id="1.10.486.10">
    <property type="entry name" value="PCRA, domain 4"/>
    <property type="match status" value="1"/>
</dbReference>
<evidence type="ECO:0000256" key="15">
    <source>
        <dbReference type="PROSITE-ProRule" id="PRU00560"/>
    </source>
</evidence>
<dbReference type="InterPro" id="IPR011335">
    <property type="entry name" value="Restrct_endonuc-II-like"/>
</dbReference>
<evidence type="ECO:0000256" key="3">
    <source>
        <dbReference type="ARBA" id="ARBA00022763"/>
    </source>
</evidence>
<dbReference type="PANTHER" id="PTHR11070:SF2">
    <property type="entry name" value="ATP-DEPENDENT DNA HELICASE SRS2"/>
    <property type="match status" value="1"/>
</dbReference>
<dbReference type="InterPro" id="IPR011604">
    <property type="entry name" value="PDDEXK-like_dom_sf"/>
</dbReference>
<feature type="domain" description="UvrD-like helicase C-terminal" evidence="17">
    <location>
        <begin position="498"/>
        <end position="811"/>
    </location>
</feature>
<comment type="caution">
    <text evidence="18">The sequence shown here is derived from an EMBL/GenBank/DDBJ whole genome shotgun (WGS) entry which is preliminary data.</text>
</comment>
<keyword evidence="10" id="KW-0413">Isomerase</keyword>
<evidence type="ECO:0000313" key="18">
    <source>
        <dbReference type="EMBL" id="MFD0916900.1"/>
    </source>
</evidence>
<dbReference type="InterPro" id="IPR014016">
    <property type="entry name" value="UvrD-like_ATP-bd"/>
</dbReference>
<evidence type="ECO:0000256" key="12">
    <source>
        <dbReference type="ARBA" id="ARBA00034808"/>
    </source>
</evidence>
<dbReference type="RefSeq" id="WP_377212745.1">
    <property type="nucleotide sequence ID" value="NZ_JBHTJV010000009.1"/>
</dbReference>
<dbReference type="Pfam" id="PF12705">
    <property type="entry name" value="PDDEXK_1"/>
    <property type="match status" value="1"/>
</dbReference>
<evidence type="ECO:0000256" key="8">
    <source>
        <dbReference type="ARBA" id="ARBA00023125"/>
    </source>
</evidence>
<keyword evidence="5 15" id="KW-0347">Helicase</keyword>
<dbReference type="InterPro" id="IPR014151">
    <property type="entry name" value="DNA_helicase_AddA"/>
</dbReference>
<dbReference type="PROSITE" id="PS51217">
    <property type="entry name" value="UVRD_HELICASE_CTER"/>
    <property type="match status" value="1"/>
</dbReference>
<keyword evidence="3" id="KW-0227">DNA damage</keyword>
<dbReference type="Pfam" id="PF13361">
    <property type="entry name" value="UvrD_C"/>
    <property type="match status" value="1"/>
</dbReference>
<dbReference type="Proteomes" id="UP001597101">
    <property type="component" value="Unassembled WGS sequence"/>
</dbReference>
<dbReference type="SUPFAM" id="SSF52540">
    <property type="entry name" value="P-loop containing nucleoside triphosphate hydrolases"/>
    <property type="match status" value="1"/>
</dbReference>
<organism evidence="18 19">
    <name type="scientific">Pseudahrensia aquimaris</name>
    <dbReference type="NCBI Taxonomy" id="744461"/>
    <lineage>
        <taxon>Bacteria</taxon>
        <taxon>Pseudomonadati</taxon>
        <taxon>Pseudomonadota</taxon>
        <taxon>Alphaproteobacteria</taxon>
        <taxon>Hyphomicrobiales</taxon>
        <taxon>Ahrensiaceae</taxon>
        <taxon>Pseudahrensia</taxon>
    </lineage>
</organism>
<keyword evidence="4 15" id="KW-0378">Hydrolase</keyword>
<evidence type="ECO:0000256" key="9">
    <source>
        <dbReference type="ARBA" id="ARBA00023204"/>
    </source>
</evidence>
<keyword evidence="1" id="KW-0540">Nuclease</keyword>
<dbReference type="InterPro" id="IPR038726">
    <property type="entry name" value="PDDEXK_AddAB-type"/>
</dbReference>
<evidence type="ECO:0000256" key="10">
    <source>
        <dbReference type="ARBA" id="ARBA00023235"/>
    </source>
</evidence>
<dbReference type="PANTHER" id="PTHR11070">
    <property type="entry name" value="UVRD / RECB / PCRA DNA HELICASE FAMILY MEMBER"/>
    <property type="match status" value="1"/>
</dbReference>
<evidence type="ECO:0000256" key="7">
    <source>
        <dbReference type="ARBA" id="ARBA00022840"/>
    </source>
</evidence>
<keyword evidence="19" id="KW-1185">Reference proteome</keyword>
<dbReference type="PROSITE" id="PS51198">
    <property type="entry name" value="UVRD_HELICASE_ATP_BIND"/>
    <property type="match status" value="1"/>
</dbReference>
<evidence type="ECO:0000256" key="1">
    <source>
        <dbReference type="ARBA" id="ARBA00022722"/>
    </source>
</evidence>